<dbReference type="InterPro" id="IPR000182">
    <property type="entry name" value="GNAT_dom"/>
</dbReference>
<dbReference type="PROSITE" id="PS51186">
    <property type="entry name" value="GNAT"/>
    <property type="match status" value="1"/>
</dbReference>
<proteinExistence type="predicted"/>
<dbReference type="Proteomes" id="UP000327030">
    <property type="component" value="Chromosome 1"/>
</dbReference>
<dbReference type="PANTHER" id="PTHR43072">
    <property type="entry name" value="N-ACETYLTRANSFERASE"/>
    <property type="match status" value="1"/>
</dbReference>
<evidence type="ECO:0000313" key="3">
    <source>
        <dbReference type="Proteomes" id="UP000327030"/>
    </source>
</evidence>
<evidence type="ECO:0000313" key="2">
    <source>
        <dbReference type="EMBL" id="QFJ56210.1"/>
    </source>
</evidence>
<evidence type="ECO:0000259" key="1">
    <source>
        <dbReference type="PROSITE" id="PS51186"/>
    </source>
</evidence>
<feature type="domain" description="N-acetyltransferase" evidence="1">
    <location>
        <begin position="1"/>
        <end position="146"/>
    </location>
</feature>
<reference evidence="3" key="1">
    <citation type="submission" date="2019-08" db="EMBL/GenBank/DDBJ databases">
        <title>Complete Genome Sequence of the Polysaccharide-Degrading Rumen Bacterium Pseudobutyrivibrio xylanivorans MA3014.</title>
        <authorList>
            <person name="Palevich N."/>
            <person name="Maclean P.H."/>
            <person name="Kelly W.J."/>
            <person name="Leahy S.C."/>
            <person name="Rakonjac J."/>
            <person name="Attwood G.T."/>
        </authorList>
    </citation>
    <scope>NUCLEOTIDE SEQUENCE [LARGE SCALE GENOMIC DNA]</scope>
    <source>
        <strain evidence="3">MA3014</strain>
    </source>
</reference>
<dbReference type="OrthoDB" id="9795206at2"/>
<dbReference type="EMBL" id="CP043028">
    <property type="protein sequence ID" value="QFJ56210.1"/>
    <property type="molecule type" value="Genomic_DNA"/>
</dbReference>
<dbReference type="KEGG" id="pxv:FXF36_06400"/>
<gene>
    <name evidence="2" type="ORF">FXF36_06400</name>
</gene>
<accession>A0A5P6VUQ1</accession>
<dbReference type="Gene3D" id="3.40.630.30">
    <property type="match status" value="1"/>
</dbReference>
<dbReference type="GO" id="GO:0016747">
    <property type="term" value="F:acyltransferase activity, transferring groups other than amino-acyl groups"/>
    <property type="evidence" value="ECO:0007669"/>
    <property type="project" value="InterPro"/>
</dbReference>
<dbReference type="InterPro" id="IPR016181">
    <property type="entry name" value="Acyl_CoA_acyltransferase"/>
</dbReference>
<dbReference type="CDD" id="cd04301">
    <property type="entry name" value="NAT_SF"/>
    <property type="match status" value="1"/>
</dbReference>
<dbReference type="Pfam" id="PF13673">
    <property type="entry name" value="Acetyltransf_10"/>
    <property type="match status" value="1"/>
</dbReference>
<dbReference type="AlphaFoldDB" id="A0A5P6VUQ1"/>
<name>A0A5P6VUQ1_PSEXY</name>
<protein>
    <submittedName>
        <fullName evidence="2">GNAT family N-acetyltransferase</fullName>
    </submittedName>
</protein>
<dbReference type="SUPFAM" id="SSF55729">
    <property type="entry name" value="Acyl-CoA N-acyltransferases (Nat)"/>
    <property type="match status" value="1"/>
</dbReference>
<sequence>MKYLDSCIDILQNSDLGRAYFSDHEKATNMLTYAVEQENIYVALDENEKCLGFIYYMTNGVFGSYPYLHIAAVKEEYRNYGIGKQLMKFFEDNASDSSSAKYFLTVDDFNPGAKKLYENLGYKCVGELPDFYKKGINCYLMMKRRG</sequence>
<organism evidence="2 3">
    <name type="scientific">Pseudobutyrivibrio xylanivorans</name>
    <dbReference type="NCBI Taxonomy" id="185007"/>
    <lineage>
        <taxon>Bacteria</taxon>
        <taxon>Bacillati</taxon>
        <taxon>Bacillota</taxon>
        <taxon>Clostridia</taxon>
        <taxon>Lachnospirales</taxon>
        <taxon>Lachnospiraceae</taxon>
        <taxon>Pseudobutyrivibrio</taxon>
    </lineage>
</organism>
<dbReference type="RefSeq" id="WP_151623004.1">
    <property type="nucleotide sequence ID" value="NZ_CP043028.1"/>
</dbReference>